<evidence type="ECO:0000313" key="2">
    <source>
        <dbReference type="Proteomes" id="UP001606210"/>
    </source>
</evidence>
<dbReference type="Proteomes" id="UP001606210">
    <property type="component" value="Unassembled WGS sequence"/>
</dbReference>
<dbReference type="RefSeq" id="WP_394476021.1">
    <property type="nucleotide sequence ID" value="NZ_JBIGHV010000001.1"/>
</dbReference>
<name>A0ABW7EX89_9BURK</name>
<dbReference type="InterPro" id="IPR007460">
    <property type="entry name" value="BrnT_toxin"/>
</dbReference>
<proteinExistence type="predicted"/>
<evidence type="ECO:0000313" key="1">
    <source>
        <dbReference type="EMBL" id="MFG6428972.1"/>
    </source>
</evidence>
<keyword evidence="2" id="KW-1185">Reference proteome</keyword>
<sequence>MTSPVLHFEWDPNKARTNLTKHGVAFETAATVLQDALALTVYDEAHSEFEERWFTIGRASSGSLLVVVHTYEALSATEARVRLISAREATPRERRSYEDEPR</sequence>
<gene>
    <name evidence="1" type="ORF">ACG00Y_03560</name>
</gene>
<dbReference type="InterPro" id="IPR038573">
    <property type="entry name" value="BrnT_sf"/>
</dbReference>
<dbReference type="EMBL" id="JBIGHV010000001">
    <property type="protein sequence ID" value="MFG6428972.1"/>
    <property type="molecule type" value="Genomic_DNA"/>
</dbReference>
<reference evidence="1 2" key="1">
    <citation type="submission" date="2024-08" db="EMBL/GenBank/DDBJ databases">
        <authorList>
            <person name="Lu H."/>
        </authorList>
    </citation>
    <scope>NUCLEOTIDE SEQUENCE [LARGE SCALE GENOMIC DNA]</scope>
    <source>
        <strain evidence="1 2">LYH14W</strain>
    </source>
</reference>
<comment type="caution">
    <text evidence="1">The sequence shown here is derived from an EMBL/GenBank/DDBJ whole genome shotgun (WGS) entry which is preliminary data.</text>
</comment>
<protein>
    <submittedName>
        <fullName evidence="1">BrnT family toxin</fullName>
    </submittedName>
</protein>
<organism evidence="1 2">
    <name type="scientific">Pelomonas parva</name>
    <dbReference type="NCBI Taxonomy" id="3299032"/>
    <lineage>
        <taxon>Bacteria</taxon>
        <taxon>Pseudomonadati</taxon>
        <taxon>Pseudomonadota</taxon>
        <taxon>Betaproteobacteria</taxon>
        <taxon>Burkholderiales</taxon>
        <taxon>Sphaerotilaceae</taxon>
        <taxon>Roseateles</taxon>
    </lineage>
</organism>
<accession>A0ABW7EX89</accession>
<dbReference type="Pfam" id="PF04365">
    <property type="entry name" value="BrnT_toxin"/>
    <property type="match status" value="1"/>
</dbReference>
<dbReference type="Gene3D" id="3.10.450.530">
    <property type="entry name" value="Ribonuclease toxin, BrnT, of type II toxin-antitoxin system"/>
    <property type="match status" value="1"/>
</dbReference>